<dbReference type="RefSeq" id="WP_187008612.1">
    <property type="nucleotide sequence ID" value="NZ_JACRUI010000001.1"/>
</dbReference>
<accession>A0ABR7J371</accession>
<protein>
    <submittedName>
        <fullName evidence="1">Carboxypeptidase-like regulatory domain-containing protein</fullName>
    </submittedName>
</protein>
<name>A0ABR7J371_9FLAO</name>
<dbReference type="EMBL" id="JACRUJ010000001">
    <property type="protein sequence ID" value="MBC5839999.1"/>
    <property type="molecule type" value="Genomic_DNA"/>
</dbReference>
<sequence length="256" mass="28812">MKANNTIFLFLALLLSQYTIGQTLYRKKISGKVSVSSLPVNSANVTNLNSKQNTVTDANGKYTIEVREGDVLHISAVNVIAKELIITDKIFSDGFFDIAMDYVNIQLDEVVIAEASKITAESVGVIPYGQKRYTQAERHLQTAGDFKPIMLLGLLGGSMPLDPLINKINGRTKRLKKLVVLEAKTALFGTLDKHFDDSYYTKKLKIPSEYIEGFKFYIVENDTFVSYLKNDDLVMVQFLLIEHATTYLEIIKRENL</sequence>
<dbReference type="SUPFAM" id="SSF49464">
    <property type="entry name" value="Carboxypeptidase regulatory domain-like"/>
    <property type="match status" value="1"/>
</dbReference>
<organism evidence="1 2">
    <name type="scientific">Flavobacterium kayseriense</name>
    <dbReference type="NCBI Taxonomy" id="2764714"/>
    <lineage>
        <taxon>Bacteria</taxon>
        <taxon>Pseudomonadati</taxon>
        <taxon>Bacteroidota</taxon>
        <taxon>Flavobacteriia</taxon>
        <taxon>Flavobacteriales</taxon>
        <taxon>Flavobacteriaceae</taxon>
        <taxon>Flavobacterium</taxon>
    </lineage>
</organism>
<comment type="caution">
    <text evidence="1">The sequence shown here is derived from an EMBL/GenBank/DDBJ whole genome shotgun (WGS) entry which is preliminary data.</text>
</comment>
<evidence type="ECO:0000313" key="1">
    <source>
        <dbReference type="EMBL" id="MBC5839999.1"/>
    </source>
</evidence>
<proteinExistence type="predicted"/>
<evidence type="ECO:0000313" key="2">
    <source>
        <dbReference type="Proteomes" id="UP000629963"/>
    </source>
</evidence>
<gene>
    <name evidence="1" type="ORF">H8R23_01140</name>
</gene>
<keyword evidence="2" id="KW-1185">Reference proteome</keyword>
<reference evidence="1 2" key="1">
    <citation type="submission" date="2020-08" db="EMBL/GenBank/DDBJ databases">
        <title>Description of novel Flavobacterium F-380 isolate.</title>
        <authorList>
            <person name="Saticioglu I.B."/>
            <person name="Duman M."/>
            <person name="Altun S."/>
        </authorList>
    </citation>
    <scope>NUCLEOTIDE SEQUENCE [LARGE SCALE GENOMIC DNA]</scope>
    <source>
        <strain evidence="1 2">F-380</strain>
    </source>
</reference>
<dbReference type="InterPro" id="IPR008969">
    <property type="entry name" value="CarboxyPept-like_regulatory"/>
</dbReference>
<dbReference type="Proteomes" id="UP000629963">
    <property type="component" value="Unassembled WGS sequence"/>
</dbReference>